<evidence type="ECO:0000256" key="5">
    <source>
        <dbReference type="ARBA" id="ARBA00022729"/>
    </source>
</evidence>
<keyword evidence="3" id="KW-0202">Cytokine</keyword>
<dbReference type="SUPFAM" id="SSF57501">
    <property type="entry name" value="Cystine-knot cytokines"/>
    <property type="match status" value="1"/>
</dbReference>
<proteinExistence type="inferred from homology"/>
<feature type="chain" id="PRO_5017314855" description="Interleukin 17c" evidence="6">
    <location>
        <begin position="23"/>
        <end position="173"/>
    </location>
</feature>
<dbReference type="PROSITE" id="PS51257">
    <property type="entry name" value="PROKAR_LIPOPROTEIN"/>
    <property type="match status" value="1"/>
</dbReference>
<dbReference type="Proteomes" id="UP000261520">
    <property type="component" value="Unplaced"/>
</dbReference>
<dbReference type="Ensembl" id="ENSPMGT00000014166.1">
    <property type="protein sequence ID" value="ENSPMGP00000013271.1"/>
    <property type="gene ID" value="ENSPMGG00000010945.1"/>
</dbReference>
<keyword evidence="4" id="KW-0964">Secreted</keyword>
<evidence type="ECO:0000256" key="1">
    <source>
        <dbReference type="ARBA" id="ARBA00004613"/>
    </source>
</evidence>
<evidence type="ECO:0000256" key="4">
    <source>
        <dbReference type="ARBA" id="ARBA00022525"/>
    </source>
</evidence>
<dbReference type="GO" id="GO:0005125">
    <property type="term" value="F:cytokine activity"/>
    <property type="evidence" value="ECO:0007669"/>
    <property type="project" value="UniProtKB-KW"/>
</dbReference>
<evidence type="ECO:0000313" key="7">
    <source>
        <dbReference type="Ensembl" id="ENSPMGP00000013271.1"/>
    </source>
</evidence>
<keyword evidence="5 6" id="KW-0732">Signal</keyword>
<dbReference type="PRINTS" id="PR01932">
    <property type="entry name" value="INTRLEUKIN17"/>
</dbReference>
<comment type="similarity">
    <text evidence="2">Belongs to the IL-17 family.</text>
</comment>
<evidence type="ECO:0008006" key="9">
    <source>
        <dbReference type="Google" id="ProtNLM"/>
    </source>
</evidence>
<dbReference type="GO" id="GO:0006954">
    <property type="term" value="P:inflammatory response"/>
    <property type="evidence" value="ECO:0007669"/>
    <property type="project" value="InterPro"/>
</dbReference>
<dbReference type="InterPro" id="IPR010345">
    <property type="entry name" value="IL-17_fam"/>
</dbReference>
<name>A0A3B4A9T3_9GOBI</name>
<organism evidence="7 8">
    <name type="scientific">Periophthalmus magnuspinnatus</name>
    <dbReference type="NCBI Taxonomy" id="409849"/>
    <lineage>
        <taxon>Eukaryota</taxon>
        <taxon>Metazoa</taxon>
        <taxon>Chordata</taxon>
        <taxon>Craniata</taxon>
        <taxon>Vertebrata</taxon>
        <taxon>Euteleostomi</taxon>
        <taxon>Actinopterygii</taxon>
        <taxon>Neopterygii</taxon>
        <taxon>Teleostei</taxon>
        <taxon>Neoteleostei</taxon>
        <taxon>Acanthomorphata</taxon>
        <taxon>Gobiaria</taxon>
        <taxon>Gobiiformes</taxon>
        <taxon>Gobioidei</taxon>
        <taxon>Gobiidae</taxon>
        <taxon>Oxudercinae</taxon>
        <taxon>Periophthalmus</taxon>
    </lineage>
</organism>
<feature type="signal peptide" evidence="6">
    <location>
        <begin position="1"/>
        <end position="22"/>
    </location>
</feature>
<dbReference type="GO" id="GO:0005615">
    <property type="term" value="C:extracellular space"/>
    <property type="evidence" value="ECO:0007669"/>
    <property type="project" value="UniProtKB-KW"/>
</dbReference>
<sequence length="173" mass="19892">MTSRACVIQAFVLGACTAMVAARCLSAGQLKVRADRFQARHQVHALNYTQQRELTCAQLVEQAQQQPQHLYTRALSPWTYRLNRDERRFPRDISEARCLCSGCILHRAHEDRPHEEHGYNSVPVYTHMLVLSKTPCAGQPNKYRLTKRMLRVPVACTCVVPKYIDEQRKTDLV</sequence>
<comment type="subcellular location">
    <subcellularLocation>
        <location evidence="1">Secreted</location>
    </subcellularLocation>
</comment>
<accession>A0A3B4A9T3</accession>
<protein>
    <recommendedName>
        <fullName evidence="9">Interleukin 17c</fullName>
    </recommendedName>
</protein>
<reference evidence="7" key="2">
    <citation type="submission" date="2025-09" db="UniProtKB">
        <authorList>
            <consortium name="Ensembl"/>
        </authorList>
    </citation>
    <scope>IDENTIFICATION</scope>
</reference>
<dbReference type="InterPro" id="IPR029034">
    <property type="entry name" value="Cystine-knot_cytokine"/>
</dbReference>
<evidence type="ECO:0000256" key="6">
    <source>
        <dbReference type="SAM" id="SignalP"/>
    </source>
</evidence>
<reference evidence="7" key="1">
    <citation type="submission" date="2025-08" db="UniProtKB">
        <authorList>
            <consortium name="Ensembl"/>
        </authorList>
    </citation>
    <scope>IDENTIFICATION</scope>
</reference>
<keyword evidence="8" id="KW-1185">Reference proteome</keyword>
<dbReference type="Pfam" id="PF06083">
    <property type="entry name" value="IL17"/>
    <property type="match status" value="1"/>
</dbReference>
<dbReference type="Gene3D" id="2.10.90.10">
    <property type="entry name" value="Cystine-knot cytokines"/>
    <property type="match status" value="1"/>
</dbReference>
<evidence type="ECO:0000256" key="3">
    <source>
        <dbReference type="ARBA" id="ARBA00022514"/>
    </source>
</evidence>
<dbReference type="InterPro" id="IPR020440">
    <property type="entry name" value="IL-17_chr"/>
</dbReference>
<evidence type="ECO:0000313" key="8">
    <source>
        <dbReference type="Proteomes" id="UP000261520"/>
    </source>
</evidence>
<dbReference type="STRING" id="409849.ENSPMGP00000013271"/>
<dbReference type="AlphaFoldDB" id="A0A3B4A9T3"/>
<evidence type="ECO:0000256" key="2">
    <source>
        <dbReference type="ARBA" id="ARBA00007236"/>
    </source>
</evidence>